<feature type="domain" description="UbiC transcription regulator-associated" evidence="1">
    <location>
        <begin position="28"/>
        <end position="169"/>
    </location>
</feature>
<dbReference type="Pfam" id="PF07702">
    <property type="entry name" value="UTRA"/>
    <property type="match status" value="1"/>
</dbReference>
<dbReference type="InterPro" id="IPR028978">
    <property type="entry name" value="Chorismate_lyase_/UTRA_dom_sf"/>
</dbReference>
<organism evidence="2 3">
    <name type="scientific">Amycolatopsis iheyensis</name>
    <dbReference type="NCBI Taxonomy" id="2945988"/>
    <lineage>
        <taxon>Bacteria</taxon>
        <taxon>Bacillati</taxon>
        <taxon>Actinomycetota</taxon>
        <taxon>Actinomycetes</taxon>
        <taxon>Pseudonocardiales</taxon>
        <taxon>Pseudonocardiaceae</taxon>
        <taxon>Amycolatopsis</taxon>
    </lineage>
</organism>
<evidence type="ECO:0000313" key="3">
    <source>
        <dbReference type="Proteomes" id="UP001144096"/>
    </source>
</evidence>
<dbReference type="PANTHER" id="PTHR44846">
    <property type="entry name" value="MANNOSYL-D-GLYCERATE TRANSPORT/METABOLISM SYSTEM REPRESSOR MNGR-RELATED"/>
    <property type="match status" value="1"/>
</dbReference>
<comment type="caution">
    <text evidence="2">The sequence shown here is derived from an EMBL/GenBank/DDBJ whole genome shotgun (WGS) entry which is preliminary data.</text>
</comment>
<reference evidence="2" key="1">
    <citation type="submission" date="2022-06" db="EMBL/GenBank/DDBJ databases">
        <title>Amycolatopsis iheyaensis sp. nov., a new species of the genus Amycolatopsis isolated from soil in Iheya island, Japan.</title>
        <authorList>
            <person name="Ngamcharungchit C."/>
            <person name="Kanto H."/>
            <person name="Take A."/>
            <person name="Intra B."/>
            <person name="Matsumoto A."/>
            <person name="Panbangred W."/>
            <person name="Inahashi Y."/>
        </authorList>
    </citation>
    <scope>NUCLEOTIDE SEQUENCE</scope>
    <source>
        <strain evidence="2">OK19-0408</strain>
    </source>
</reference>
<dbReference type="Proteomes" id="UP001144096">
    <property type="component" value="Unassembled WGS sequence"/>
</dbReference>
<name>A0A9X2NGG2_9PSEU</name>
<proteinExistence type="predicted"/>
<accession>A0A9X2NGG2</accession>
<dbReference type="PANTHER" id="PTHR44846:SF17">
    <property type="entry name" value="GNTR-FAMILY TRANSCRIPTIONAL REGULATOR"/>
    <property type="match status" value="1"/>
</dbReference>
<dbReference type="RefSeq" id="WP_257924915.1">
    <property type="nucleotide sequence ID" value="NZ_JAMXQV010000024.1"/>
</dbReference>
<dbReference type="AlphaFoldDB" id="A0A9X2NGG2"/>
<evidence type="ECO:0000259" key="1">
    <source>
        <dbReference type="SMART" id="SM00866"/>
    </source>
</evidence>
<dbReference type="SUPFAM" id="SSF64288">
    <property type="entry name" value="Chorismate lyase-like"/>
    <property type="match status" value="1"/>
</dbReference>
<dbReference type="GO" id="GO:0045892">
    <property type="term" value="P:negative regulation of DNA-templated transcription"/>
    <property type="evidence" value="ECO:0007669"/>
    <property type="project" value="TreeGrafter"/>
</dbReference>
<keyword evidence="3" id="KW-1185">Reference proteome</keyword>
<sequence>MNDLPWASKSMSYLDADPVAQWAAEAAEHGRAGSSRLLEVAVPGAVPAPVIAALRVPADAAVIRRRRLVLADDRPVELMDSYYPAALAGGTPLALAKPIRGGATAQLALLGYRPDRCREYVTAEQPTADERRLLQLGEHQWVLKLLRQLLHEGHPVEVDVIARTAPGRGLAYDLALPAPTPPAKDHT</sequence>
<evidence type="ECO:0000313" key="2">
    <source>
        <dbReference type="EMBL" id="MCR6488356.1"/>
    </source>
</evidence>
<protein>
    <submittedName>
        <fullName evidence="2">UTRA domain-containing protein</fullName>
    </submittedName>
</protein>
<dbReference type="SMART" id="SM00866">
    <property type="entry name" value="UTRA"/>
    <property type="match status" value="1"/>
</dbReference>
<dbReference type="GO" id="GO:0003677">
    <property type="term" value="F:DNA binding"/>
    <property type="evidence" value="ECO:0007669"/>
    <property type="project" value="InterPro"/>
</dbReference>
<dbReference type="InterPro" id="IPR050679">
    <property type="entry name" value="Bact_HTH_transcr_reg"/>
</dbReference>
<dbReference type="Gene3D" id="3.40.1410.10">
    <property type="entry name" value="Chorismate lyase-like"/>
    <property type="match status" value="1"/>
</dbReference>
<dbReference type="InterPro" id="IPR011663">
    <property type="entry name" value="UTRA"/>
</dbReference>
<gene>
    <name evidence="2" type="ORF">M8542_36550</name>
</gene>
<dbReference type="EMBL" id="JAMXQV010000024">
    <property type="protein sequence ID" value="MCR6488356.1"/>
    <property type="molecule type" value="Genomic_DNA"/>
</dbReference>